<dbReference type="PaxDb" id="3708-A0A078HNC3"/>
<organism evidence="1 2">
    <name type="scientific">Brassica napus</name>
    <name type="common">Rape</name>
    <dbReference type="NCBI Taxonomy" id="3708"/>
    <lineage>
        <taxon>Eukaryota</taxon>
        <taxon>Viridiplantae</taxon>
        <taxon>Streptophyta</taxon>
        <taxon>Embryophyta</taxon>
        <taxon>Tracheophyta</taxon>
        <taxon>Spermatophyta</taxon>
        <taxon>Magnoliopsida</taxon>
        <taxon>eudicotyledons</taxon>
        <taxon>Gunneridae</taxon>
        <taxon>Pentapetalae</taxon>
        <taxon>rosids</taxon>
        <taxon>malvids</taxon>
        <taxon>Brassicales</taxon>
        <taxon>Brassicaceae</taxon>
        <taxon>Brassiceae</taxon>
        <taxon>Brassica</taxon>
    </lineage>
</organism>
<dbReference type="EMBL" id="LK032446">
    <property type="protein sequence ID" value="CDY39382.1"/>
    <property type="molecule type" value="Genomic_DNA"/>
</dbReference>
<sequence>MRGLCSSNLYLFFSVLTITSKTSAPSSNNNC</sequence>
<keyword evidence="2" id="KW-1185">Reference proteome</keyword>
<accession>A0A078HNC3</accession>
<evidence type="ECO:0000313" key="1">
    <source>
        <dbReference type="EMBL" id="CDY39382.1"/>
    </source>
</evidence>
<proteinExistence type="predicted"/>
<name>A0A078HNC3_BRANA</name>
<dbReference type="AlphaFoldDB" id="A0A078HNC3"/>
<protein>
    <submittedName>
        <fullName evidence="1">BnaC05g15050D protein</fullName>
    </submittedName>
</protein>
<dbReference type="Gramene" id="CDY39382">
    <property type="protein sequence ID" value="CDY39382"/>
    <property type="gene ID" value="GSBRNA2T00067835001"/>
</dbReference>
<evidence type="ECO:0000313" key="2">
    <source>
        <dbReference type="Proteomes" id="UP000028999"/>
    </source>
</evidence>
<dbReference type="Proteomes" id="UP000028999">
    <property type="component" value="Unassembled WGS sequence"/>
</dbReference>
<gene>
    <name evidence="1" type="primary">BnaC05g15050D</name>
    <name evidence="1" type="ORF">GSBRNA2T00067835001</name>
</gene>
<reference evidence="1 2" key="1">
    <citation type="journal article" date="2014" name="Science">
        <title>Plant genetics. Early allopolyploid evolution in the post-Neolithic Brassica napus oilseed genome.</title>
        <authorList>
            <person name="Chalhoub B."/>
            <person name="Denoeud F."/>
            <person name="Liu S."/>
            <person name="Parkin I.A."/>
            <person name="Tang H."/>
            <person name="Wang X."/>
            <person name="Chiquet J."/>
            <person name="Belcram H."/>
            <person name="Tong C."/>
            <person name="Samans B."/>
            <person name="Correa M."/>
            <person name="Da Silva C."/>
            <person name="Just J."/>
            <person name="Falentin C."/>
            <person name="Koh C.S."/>
            <person name="Le Clainche I."/>
            <person name="Bernard M."/>
            <person name="Bento P."/>
            <person name="Noel B."/>
            <person name="Labadie K."/>
            <person name="Alberti A."/>
            <person name="Charles M."/>
            <person name="Arnaud D."/>
            <person name="Guo H."/>
            <person name="Daviaud C."/>
            <person name="Alamery S."/>
            <person name="Jabbari K."/>
            <person name="Zhao M."/>
            <person name="Edger P.P."/>
            <person name="Chelaifa H."/>
            <person name="Tack D."/>
            <person name="Lassalle G."/>
            <person name="Mestiri I."/>
            <person name="Schnel N."/>
            <person name="Le Paslier M.C."/>
            <person name="Fan G."/>
            <person name="Renault V."/>
            <person name="Bayer P.E."/>
            <person name="Golicz A.A."/>
            <person name="Manoli S."/>
            <person name="Lee T.H."/>
            <person name="Thi V.H."/>
            <person name="Chalabi S."/>
            <person name="Hu Q."/>
            <person name="Fan C."/>
            <person name="Tollenaere R."/>
            <person name="Lu Y."/>
            <person name="Battail C."/>
            <person name="Shen J."/>
            <person name="Sidebottom C.H."/>
            <person name="Wang X."/>
            <person name="Canaguier A."/>
            <person name="Chauveau A."/>
            <person name="Berard A."/>
            <person name="Deniot G."/>
            <person name="Guan M."/>
            <person name="Liu Z."/>
            <person name="Sun F."/>
            <person name="Lim Y.P."/>
            <person name="Lyons E."/>
            <person name="Town C.D."/>
            <person name="Bancroft I."/>
            <person name="Wang X."/>
            <person name="Meng J."/>
            <person name="Ma J."/>
            <person name="Pires J.C."/>
            <person name="King G.J."/>
            <person name="Brunel D."/>
            <person name="Delourme R."/>
            <person name="Renard M."/>
            <person name="Aury J.M."/>
            <person name="Adams K.L."/>
            <person name="Batley J."/>
            <person name="Snowdon R.J."/>
            <person name="Tost J."/>
            <person name="Edwards D."/>
            <person name="Zhou Y."/>
            <person name="Hua W."/>
            <person name="Sharpe A.G."/>
            <person name="Paterson A.H."/>
            <person name="Guan C."/>
            <person name="Wincker P."/>
        </authorList>
    </citation>
    <scope>NUCLEOTIDE SEQUENCE [LARGE SCALE GENOMIC DNA]</scope>
    <source>
        <strain evidence="2">cv. Darmor-bzh</strain>
    </source>
</reference>